<keyword evidence="3" id="KW-1185">Reference proteome</keyword>
<dbReference type="PANTHER" id="PTHR42852:SF13">
    <property type="entry name" value="PROTEIN DIPZ"/>
    <property type="match status" value="1"/>
</dbReference>
<accession>A0A1I7BBJ6</accession>
<name>A0A1I7BBJ6_9FLAO</name>
<dbReference type="InterPro" id="IPR013740">
    <property type="entry name" value="Redoxin"/>
</dbReference>
<gene>
    <name evidence="2" type="ORF">SAMN05216474_2650</name>
</gene>
<reference evidence="2 3" key="1">
    <citation type="submission" date="2016-10" db="EMBL/GenBank/DDBJ databases">
        <authorList>
            <person name="de Groot N.N."/>
        </authorList>
    </citation>
    <scope>NUCLEOTIDE SEQUENCE [LARGE SCALE GENOMIC DNA]</scope>
    <source>
        <strain evidence="2 3">CGMCC 1.7005</strain>
    </source>
</reference>
<dbReference type="PANTHER" id="PTHR42852">
    <property type="entry name" value="THIOL:DISULFIDE INTERCHANGE PROTEIN DSBE"/>
    <property type="match status" value="1"/>
</dbReference>
<dbReference type="Pfam" id="PF08534">
    <property type="entry name" value="Redoxin"/>
    <property type="match status" value="1"/>
</dbReference>
<dbReference type="GO" id="GO:0016491">
    <property type="term" value="F:oxidoreductase activity"/>
    <property type="evidence" value="ECO:0007669"/>
    <property type="project" value="InterPro"/>
</dbReference>
<dbReference type="OrthoDB" id="616241at2"/>
<dbReference type="InterPro" id="IPR036249">
    <property type="entry name" value="Thioredoxin-like_sf"/>
</dbReference>
<dbReference type="CDD" id="cd02966">
    <property type="entry name" value="TlpA_like_family"/>
    <property type="match status" value="1"/>
</dbReference>
<evidence type="ECO:0000313" key="2">
    <source>
        <dbReference type="EMBL" id="SFT84514.1"/>
    </source>
</evidence>
<dbReference type="SUPFAM" id="SSF52833">
    <property type="entry name" value="Thioredoxin-like"/>
    <property type="match status" value="1"/>
</dbReference>
<dbReference type="InterPro" id="IPR013766">
    <property type="entry name" value="Thioredoxin_domain"/>
</dbReference>
<dbReference type="AlphaFoldDB" id="A0A1I7BBJ6"/>
<protein>
    <submittedName>
        <fullName evidence="2">Redoxin</fullName>
    </submittedName>
</protein>
<proteinExistence type="predicted"/>
<organism evidence="2 3">
    <name type="scientific">Lishizhenia tianjinensis</name>
    <dbReference type="NCBI Taxonomy" id="477690"/>
    <lineage>
        <taxon>Bacteria</taxon>
        <taxon>Pseudomonadati</taxon>
        <taxon>Bacteroidota</taxon>
        <taxon>Flavobacteriia</taxon>
        <taxon>Flavobacteriales</taxon>
        <taxon>Crocinitomicaceae</taxon>
        <taxon>Lishizhenia</taxon>
    </lineage>
</organism>
<dbReference type="STRING" id="477690.SAMN05216474_2650"/>
<feature type="domain" description="Thioredoxin" evidence="1">
    <location>
        <begin position="260"/>
        <end position="423"/>
    </location>
</feature>
<dbReference type="InterPro" id="IPR050553">
    <property type="entry name" value="Thioredoxin_ResA/DsbE_sf"/>
</dbReference>
<dbReference type="Proteomes" id="UP000236454">
    <property type="component" value="Unassembled WGS sequence"/>
</dbReference>
<sequence length="424" mass="47908">MRTTIFNILLSQIAKKMRKIFTGLLLTIATLNYSSANTPPALGYWHSELSINDSTSIPFTLITEKKPNNELCIKVKNASEIICLKALEPKNDTLVYAFQDFNSKLYITKDGKDALKGYWQNLQRSEDYILPFNASYIGKTLESSDASITSIEGKWKTVFNYTSTTPYPALGVFNHMAGSANVAGTFLTETGDYRFLDGVSTEGKVQLSCFDGTHAFLFEADLVADTLWGTFYSGNHWKTKWYAVKDNSFQLADPDSLTYVRKSLDTFDFTFKDLEGNDFTYSQSNLEGKVVLIQIMGTWCPNCLDETKYYKELQEKYKDQGLEIIAVCYEASKSFEAQTKSVQRLINNYELDYTFLIGGNASKTLASEQFYFLNEIISFPTSIYINKKGEIVKVHTGFNGPGTGQVYLDYKKETEALIEQLLAD</sequence>
<dbReference type="PROSITE" id="PS51352">
    <property type="entry name" value="THIOREDOXIN_2"/>
    <property type="match status" value="1"/>
</dbReference>
<dbReference type="EMBL" id="FPAS01000005">
    <property type="protein sequence ID" value="SFT84514.1"/>
    <property type="molecule type" value="Genomic_DNA"/>
</dbReference>
<evidence type="ECO:0000313" key="3">
    <source>
        <dbReference type="Proteomes" id="UP000236454"/>
    </source>
</evidence>
<evidence type="ECO:0000259" key="1">
    <source>
        <dbReference type="PROSITE" id="PS51352"/>
    </source>
</evidence>
<dbReference type="Gene3D" id="3.40.30.10">
    <property type="entry name" value="Glutaredoxin"/>
    <property type="match status" value="1"/>
</dbReference>